<proteinExistence type="predicted"/>
<sequence>MVVSADAPALGVTRNFQLLPPPNPARLFPARGVFSARLRSVCTAERDAFDCCVLSYVFCTLARSPQVRPLRHSRPEQRSRVGKPRSSAVRLTGCKLPAPKSLALRLTRLSLGPLGPPGTSVTHVGHDS</sequence>
<name>A0A833ZDV7_9CHIR</name>
<dbReference type="AlphaFoldDB" id="A0A833ZDV7"/>
<comment type="caution">
    <text evidence="1">The sequence shown here is derived from an EMBL/GenBank/DDBJ whole genome shotgun (WGS) entry which is preliminary data.</text>
</comment>
<protein>
    <submittedName>
        <fullName evidence="1">Uncharacterized protein</fullName>
    </submittedName>
</protein>
<organism evidence="1 2">
    <name type="scientific">Phyllostomus discolor</name>
    <name type="common">pale spear-nosed bat</name>
    <dbReference type="NCBI Taxonomy" id="89673"/>
    <lineage>
        <taxon>Eukaryota</taxon>
        <taxon>Metazoa</taxon>
        <taxon>Chordata</taxon>
        <taxon>Craniata</taxon>
        <taxon>Vertebrata</taxon>
        <taxon>Euteleostomi</taxon>
        <taxon>Mammalia</taxon>
        <taxon>Eutheria</taxon>
        <taxon>Laurasiatheria</taxon>
        <taxon>Chiroptera</taxon>
        <taxon>Yangochiroptera</taxon>
        <taxon>Phyllostomidae</taxon>
        <taxon>Phyllostominae</taxon>
        <taxon>Phyllostomus</taxon>
    </lineage>
</organism>
<evidence type="ECO:0000313" key="1">
    <source>
        <dbReference type="EMBL" id="KAF6095187.1"/>
    </source>
</evidence>
<gene>
    <name evidence="1" type="ORF">HJG60_012154</name>
</gene>
<accession>A0A833ZDV7</accession>
<evidence type="ECO:0000313" key="2">
    <source>
        <dbReference type="Proteomes" id="UP000664940"/>
    </source>
</evidence>
<dbReference type="EMBL" id="JABVXQ010000008">
    <property type="protein sequence ID" value="KAF6095187.1"/>
    <property type="molecule type" value="Genomic_DNA"/>
</dbReference>
<reference evidence="1 2" key="1">
    <citation type="journal article" date="2020" name="Nature">
        <title>Six reference-quality genomes reveal evolution of bat adaptations.</title>
        <authorList>
            <person name="Jebb D."/>
            <person name="Huang Z."/>
            <person name="Pippel M."/>
            <person name="Hughes G.M."/>
            <person name="Lavrichenko K."/>
            <person name="Devanna P."/>
            <person name="Winkler S."/>
            <person name="Jermiin L.S."/>
            <person name="Skirmuntt E.C."/>
            <person name="Katzourakis A."/>
            <person name="Burkitt-Gray L."/>
            <person name="Ray D.A."/>
            <person name="Sullivan K.A.M."/>
            <person name="Roscito J.G."/>
            <person name="Kirilenko B.M."/>
            <person name="Davalos L.M."/>
            <person name="Corthals A.P."/>
            <person name="Power M.L."/>
            <person name="Jones G."/>
            <person name="Ransome R.D."/>
            <person name="Dechmann D.K.N."/>
            <person name="Locatelli A.G."/>
            <person name="Puechmaille S.J."/>
            <person name="Fedrigo O."/>
            <person name="Jarvis E.D."/>
            <person name="Hiller M."/>
            <person name="Vernes S.C."/>
            <person name="Myers E.W."/>
            <person name="Teeling E.C."/>
        </authorList>
    </citation>
    <scope>NUCLEOTIDE SEQUENCE [LARGE SCALE GENOMIC DNA]</scope>
    <source>
        <strain evidence="1">Bat1K_MPI-CBG_1</strain>
    </source>
</reference>
<dbReference type="Proteomes" id="UP000664940">
    <property type="component" value="Unassembled WGS sequence"/>
</dbReference>